<protein>
    <recommendedName>
        <fullName evidence="4">Dickkopf N-terminal cysteine-rich domain-containing protein</fullName>
    </recommendedName>
</protein>
<gene>
    <name evidence="2" type="ORF">H634G_04134</name>
</gene>
<evidence type="ECO:0000256" key="1">
    <source>
        <dbReference type="SAM" id="SignalP"/>
    </source>
</evidence>
<sequence>MNFFQSKIILAAVAWLALASPAMACRTSSECPKGKICDQQRGSPTFGKCI</sequence>
<keyword evidence="3" id="KW-1185">Reference proteome</keyword>
<keyword evidence="1" id="KW-0732">Signal</keyword>
<evidence type="ECO:0000313" key="2">
    <source>
        <dbReference type="EMBL" id="KJK79895.1"/>
    </source>
</evidence>
<dbReference type="Proteomes" id="UP000054544">
    <property type="component" value="Unassembled WGS sequence"/>
</dbReference>
<organism evidence="2 3">
    <name type="scientific">Metarhizium anisopliae BRIP 53293</name>
    <dbReference type="NCBI Taxonomy" id="1291518"/>
    <lineage>
        <taxon>Eukaryota</taxon>
        <taxon>Fungi</taxon>
        <taxon>Dikarya</taxon>
        <taxon>Ascomycota</taxon>
        <taxon>Pezizomycotina</taxon>
        <taxon>Sordariomycetes</taxon>
        <taxon>Hypocreomycetidae</taxon>
        <taxon>Hypocreales</taxon>
        <taxon>Clavicipitaceae</taxon>
        <taxon>Metarhizium</taxon>
    </lineage>
</organism>
<accession>A0A0D9P4Y7</accession>
<evidence type="ECO:0000313" key="3">
    <source>
        <dbReference type="Proteomes" id="UP000054544"/>
    </source>
</evidence>
<name>A0A0D9P4Y7_METAN</name>
<proteinExistence type="predicted"/>
<dbReference type="AlphaFoldDB" id="A0A0D9P4Y7"/>
<reference evidence="3" key="1">
    <citation type="journal article" date="2014" name="BMC Genomics">
        <title>The genome sequence of the biocontrol fungus Metarhizium anisopliae and comparative genomics of Metarhizium species.</title>
        <authorList>
            <person name="Pattemore J.A."/>
            <person name="Hane J.K."/>
            <person name="Williams A.H."/>
            <person name="Wilson B.A."/>
            <person name="Stodart B.J."/>
            <person name="Ash G.J."/>
        </authorList>
    </citation>
    <scope>NUCLEOTIDE SEQUENCE [LARGE SCALE GENOMIC DNA]</scope>
    <source>
        <strain evidence="3">BRIP 53293</strain>
    </source>
</reference>
<dbReference type="EMBL" id="KE384729">
    <property type="protein sequence ID" value="KJK79895.1"/>
    <property type="molecule type" value="Genomic_DNA"/>
</dbReference>
<feature type="signal peptide" evidence="1">
    <location>
        <begin position="1"/>
        <end position="24"/>
    </location>
</feature>
<evidence type="ECO:0008006" key="4">
    <source>
        <dbReference type="Google" id="ProtNLM"/>
    </source>
</evidence>
<feature type="chain" id="PRO_5002341903" description="Dickkopf N-terminal cysteine-rich domain-containing protein" evidence="1">
    <location>
        <begin position="25"/>
        <end position="50"/>
    </location>
</feature>